<evidence type="ECO:0000259" key="6">
    <source>
        <dbReference type="PROSITE" id="PS50893"/>
    </source>
</evidence>
<keyword evidence="8" id="KW-1185">Reference proteome</keyword>
<dbReference type="Proteomes" id="UP001597180">
    <property type="component" value="Unassembled WGS sequence"/>
</dbReference>
<evidence type="ECO:0000256" key="3">
    <source>
        <dbReference type="ARBA" id="ARBA00022741"/>
    </source>
</evidence>
<dbReference type="CDD" id="cd03220">
    <property type="entry name" value="ABC_KpsT_Wzt"/>
    <property type="match status" value="1"/>
</dbReference>
<comment type="caution">
    <text evidence="7">The sequence shown here is derived from an EMBL/GenBank/DDBJ whole genome shotgun (WGS) entry which is preliminary data.</text>
</comment>
<evidence type="ECO:0000256" key="1">
    <source>
        <dbReference type="ARBA" id="ARBA00005417"/>
    </source>
</evidence>
<dbReference type="SUPFAM" id="SSF52540">
    <property type="entry name" value="P-loop containing nucleoside triphosphate hydrolases"/>
    <property type="match status" value="1"/>
</dbReference>
<comment type="similarity">
    <text evidence="1">Belongs to the ABC transporter superfamily.</text>
</comment>
<feature type="domain" description="ABC transporter" evidence="6">
    <location>
        <begin position="10"/>
        <end position="251"/>
    </location>
</feature>
<dbReference type="RefSeq" id="WP_345585215.1">
    <property type="nucleotide sequence ID" value="NZ_BAABJG010000002.1"/>
</dbReference>
<dbReference type="InterPro" id="IPR003439">
    <property type="entry name" value="ABC_transporter-like_ATP-bd"/>
</dbReference>
<dbReference type="PANTHER" id="PTHR46743:SF2">
    <property type="entry name" value="TEICHOIC ACIDS EXPORT ATP-BINDING PROTEIN TAGH"/>
    <property type="match status" value="1"/>
</dbReference>
<dbReference type="Gene3D" id="3.40.50.300">
    <property type="entry name" value="P-loop containing nucleotide triphosphate hydrolases"/>
    <property type="match status" value="1"/>
</dbReference>
<dbReference type="SMART" id="SM00382">
    <property type="entry name" value="AAA"/>
    <property type="match status" value="1"/>
</dbReference>
<name>A0ABW3UEG8_9BACL</name>
<dbReference type="Pfam" id="PF14524">
    <property type="entry name" value="Wzt_C"/>
    <property type="match status" value="1"/>
</dbReference>
<dbReference type="GO" id="GO:0005524">
    <property type="term" value="F:ATP binding"/>
    <property type="evidence" value="ECO:0007669"/>
    <property type="project" value="UniProtKB-KW"/>
</dbReference>
<dbReference type="InterPro" id="IPR017871">
    <property type="entry name" value="ABC_transporter-like_CS"/>
</dbReference>
<gene>
    <name evidence="7" type="ORF">ACFQ4B_04195</name>
</gene>
<protein>
    <submittedName>
        <fullName evidence="7">ABC transporter ATP-binding protein</fullName>
    </submittedName>
</protein>
<keyword evidence="4 7" id="KW-0067">ATP-binding</keyword>
<dbReference type="PROSITE" id="PS50893">
    <property type="entry name" value="ABC_TRANSPORTER_2"/>
    <property type="match status" value="1"/>
</dbReference>
<evidence type="ECO:0000313" key="8">
    <source>
        <dbReference type="Proteomes" id="UP001597180"/>
    </source>
</evidence>
<keyword evidence="2" id="KW-0813">Transport</keyword>
<dbReference type="InterPro" id="IPR027417">
    <property type="entry name" value="P-loop_NTPase"/>
</dbReference>
<dbReference type="InterPro" id="IPR050683">
    <property type="entry name" value="Bact_Polysacc_Export_ATP-bd"/>
</dbReference>
<dbReference type="PANTHER" id="PTHR46743">
    <property type="entry name" value="TEICHOIC ACIDS EXPORT ATP-BINDING PROTEIN TAGH"/>
    <property type="match status" value="1"/>
</dbReference>
<evidence type="ECO:0000256" key="4">
    <source>
        <dbReference type="ARBA" id="ARBA00022840"/>
    </source>
</evidence>
<keyword evidence="3" id="KW-0547">Nucleotide-binding</keyword>
<dbReference type="InterPro" id="IPR003593">
    <property type="entry name" value="AAA+_ATPase"/>
</dbReference>
<dbReference type="InterPro" id="IPR029439">
    <property type="entry name" value="Wzt_C"/>
</dbReference>
<dbReference type="InterPro" id="IPR015860">
    <property type="entry name" value="ABC_transpr_TagH-like"/>
</dbReference>
<dbReference type="CDD" id="cd10147">
    <property type="entry name" value="Wzt_C-like"/>
    <property type="match status" value="1"/>
</dbReference>
<keyword evidence="5" id="KW-1278">Translocase</keyword>
<evidence type="ECO:0000256" key="5">
    <source>
        <dbReference type="ARBA" id="ARBA00022967"/>
    </source>
</evidence>
<dbReference type="Gene3D" id="2.70.50.60">
    <property type="entry name" value="abc- transporter (atp binding component) like domain"/>
    <property type="match status" value="1"/>
</dbReference>
<sequence>MEKQSEQFVIQVNNVSKLYKLYDKPIDRLKESLLPIGKKYHKNFMAVNNISFKVGQGEILGIVGKNGSGKSTLLKMITGVLTPTSGSIEIKGKISALLELGAGFNMEYTGIENIYLNGTIMGYSKSEMDSKLDEILKFADIGDFVYQPVKTYSSGMFVRLAFAVAINVDPDILIVDEALSVGDVRFQQKCYAKLESFKEAGKTILFVTHSLEAIKMYCSRAILIDNGVLKEIGAPKDVVNSYLKILRKLDIEEKNLNKESLVLSNTGDKSLQLIEDSIWYNKNEYKYGVGGARFTRIGLFDEKGNFETQYEVGSTIAIKAEFVAEEDNDQIYFGFGLRNIQGQDLVVFNGTSSFDDFPIKNVKKGKTYIVHVKLKASFVPNDYTIALSLAKIENDEIVQMQIRYDVLLYKVISSKRLYAGAFIQDIDINVSSK</sequence>
<dbReference type="Pfam" id="PF00005">
    <property type="entry name" value="ABC_tran"/>
    <property type="match status" value="1"/>
</dbReference>
<proteinExistence type="inferred from homology"/>
<evidence type="ECO:0000256" key="2">
    <source>
        <dbReference type="ARBA" id="ARBA00022448"/>
    </source>
</evidence>
<evidence type="ECO:0000313" key="7">
    <source>
        <dbReference type="EMBL" id="MFD1219308.1"/>
    </source>
</evidence>
<accession>A0ABW3UEG8</accession>
<dbReference type="PROSITE" id="PS00211">
    <property type="entry name" value="ABC_TRANSPORTER_1"/>
    <property type="match status" value="1"/>
</dbReference>
<dbReference type="EMBL" id="JBHTLU010000009">
    <property type="protein sequence ID" value="MFD1219308.1"/>
    <property type="molecule type" value="Genomic_DNA"/>
</dbReference>
<reference evidence="8" key="1">
    <citation type="journal article" date="2019" name="Int. J. Syst. Evol. Microbiol.">
        <title>The Global Catalogue of Microorganisms (GCM) 10K type strain sequencing project: providing services to taxonomists for standard genome sequencing and annotation.</title>
        <authorList>
            <consortium name="The Broad Institute Genomics Platform"/>
            <consortium name="The Broad Institute Genome Sequencing Center for Infectious Disease"/>
            <person name="Wu L."/>
            <person name="Ma J."/>
        </authorList>
    </citation>
    <scope>NUCLEOTIDE SEQUENCE [LARGE SCALE GENOMIC DNA]</scope>
    <source>
        <strain evidence="8">CCUG 53270</strain>
    </source>
</reference>
<organism evidence="7 8">
    <name type="scientific">Paenibacillus vulneris</name>
    <dbReference type="NCBI Taxonomy" id="1133364"/>
    <lineage>
        <taxon>Bacteria</taxon>
        <taxon>Bacillati</taxon>
        <taxon>Bacillota</taxon>
        <taxon>Bacilli</taxon>
        <taxon>Bacillales</taxon>
        <taxon>Paenibacillaceae</taxon>
        <taxon>Paenibacillus</taxon>
    </lineage>
</organism>